<gene>
    <name evidence="1" type="ORF">A8806_10924</name>
</gene>
<dbReference type="AlphaFoldDB" id="A0A2Y9C5N0"/>
<sequence length="137" mass="15121">MKNIQDMFKEIDSQGMEPYKALMKYCDSRVTADEGIPAVIGLDDLTASWNTTYKGAGQDEEFRFLMAAGAMVFASLYEQKSAEELGEYPGIAPAMSAMAEMFFHAGEDGRIVPYREVVKQFVVNQDGQEGGKPDGEL</sequence>
<dbReference type="OrthoDB" id="9983689at2"/>
<evidence type="ECO:0000313" key="2">
    <source>
        <dbReference type="Proteomes" id="UP000245845"/>
    </source>
</evidence>
<keyword evidence="2" id="KW-1185">Reference proteome</keyword>
<dbReference type="EMBL" id="QGDL01000009">
    <property type="protein sequence ID" value="PWJ28147.1"/>
    <property type="molecule type" value="Genomic_DNA"/>
</dbReference>
<dbReference type="RefSeq" id="WP_109731964.1">
    <property type="nucleotide sequence ID" value="NZ_BAAACK010000009.1"/>
</dbReference>
<organism evidence="1 2">
    <name type="scientific">Faecalicatena orotica</name>
    <dbReference type="NCBI Taxonomy" id="1544"/>
    <lineage>
        <taxon>Bacteria</taxon>
        <taxon>Bacillati</taxon>
        <taxon>Bacillota</taxon>
        <taxon>Clostridia</taxon>
        <taxon>Lachnospirales</taxon>
        <taxon>Lachnospiraceae</taxon>
        <taxon>Faecalicatena</taxon>
    </lineage>
</organism>
<comment type="caution">
    <text evidence="1">The sequence shown here is derived from an EMBL/GenBank/DDBJ whole genome shotgun (WGS) entry which is preliminary data.</text>
</comment>
<evidence type="ECO:0000313" key="1">
    <source>
        <dbReference type="EMBL" id="PWJ28147.1"/>
    </source>
</evidence>
<name>A0A2Y9C5N0_9FIRM</name>
<dbReference type="Proteomes" id="UP000245845">
    <property type="component" value="Unassembled WGS sequence"/>
</dbReference>
<protein>
    <submittedName>
        <fullName evidence="1">Uncharacterized protein</fullName>
    </submittedName>
</protein>
<reference evidence="1 2" key="1">
    <citation type="submission" date="2018-05" db="EMBL/GenBank/DDBJ databases">
        <title>The Hungate 1000. A catalogue of reference genomes from the rumen microbiome.</title>
        <authorList>
            <person name="Kelly W."/>
        </authorList>
    </citation>
    <scope>NUCLEOTIDE SEQUENCE [LARGE SCALE GENOMIC DNA]</scope>
    <source>
        <strain evidence="1 2">NLAE-zl-C242</strain>
    </source>
</reference>
<proteinExistence type="predicted"/>
<accession>A0A2Y9C5N0</accession>